<protein>
    <submittedName>
        <fullName evidence="1">Uncharacterized protein</fullName>
    </submittedName>
</protein>
<dbReference type="InterPro" id="IPR011067">
    <property type="entry name" value="Plasmid_toxin/cell-grow_inhib"/>
</dbReference>
<dbReference type="Proteomes" id="UP000019229">
    <property type="component" value="Chromosome"/>
</dbReference>
<dbReference type="KEGG" id="mbc:MYB_01245"/>
<dbReference type="HOGENOM" id="CLU_723252_0_0_14"/>
<name>W5USS0_9BACT</name>
<dbReference type="PATRIC" id="fig|743966.3.peg.251"/>
<organism evidence="1 2">
    <name type="scientific">Mesomycoplasma bovoculi M165/69</name>
    <dbReference type="NCBI Taxonomy" id="743966"/>
    <lineage>
        <taxon>Bacteria</taxon>
        <taxon>Bacillati</taxon>
        <taxon>Mycoplasmatota</taxon>
        <taxon>Mycoplasmoidales</taxon>
        <taxon>Metamycoplasmataceae</taxon>
        <taxon>Mesomycoplasma</taxon>
    </lineage>
</organism>
<dbReference type="eggNOG" id="ENOG502ZG4A">
    <property type="taxonomic scope" value="Bacteria"/>
</dbReference>
<dbReference type="OrthoDB" id="400308at2"/>
<sequence>MMVPKTFAPYMPKNVITFNIYEQPIGIHPVVVWYNGDEDMYYYVKARTKKDNIAVSNKNPKFNSEILIPAGATLKNYLFKKDSYLDCSQIFKIDKDQFLEAYGSDKFPKAWELPFNYSMDILNKIEENLKSNHISLMEISVDGYDKNDNPIIKPELLYASQSSWEQESNWYNNLIDKDQKRMADKSKDAYYKKNKQINELNIVESALKETKDSLVQYRILDHIYQFIQDYKLLDKELTMVEIKKEVEKNIINDAQFNNFKLKDAHIWASLATPWEQPGNNLTFEQEYKINSSKLKNNQLKYFFKHVTNEQLVALKEAYKQNKLYDWVLAGHFNQEYHHYFEQCLENLNWSSNECAAEFIKYRYCIDDISIIDNEIKNRI</sequence>
<evidence type="ECO:0000313" key="1">
    <source>
        <dbReference type="EMBL" id="AHH45259.1"/>
    </source>
</evidence>
<keyword evidence="2" id="KW-1185">Reference proteome</keyword>
<evidence type="ECO:0000313" key="2">
    <source>
        <dbReference type="Proteomes" id="UP000019229"/>
    </source>
</evidence>
<reference evidence="1 2" key="1">
    <citation type="journal article" date="2014" name="Genome Announc.">
        <title>Complete Genome Sequence of Mycoplasma bovoculi Strain M165/69T (ATCC 29104).</title>
        <authorList>
            <person name="Calcutt M.J."/>
            <person name="Foecking M.F."/>
        </authorList>
    </citation>
    <scope>NUCLEOTIDE SEQUENCE [LARGE SCALE GENOMIC DNA]</scope>
    <source>
        <strain evidence="1">M165/69</strain>
    </source>
</reference>
<dbReference type="RefSeq" id="WP_022935007.1">
    <property type="nucleotide sequence ID" value="NZ_CP007154.1"/>
</dbReference>
<dbReference type="AlphaFoldDB" id="W5USS0"/>
<proteinExistence type="predicted"/>
<gene>
    <name evidence="1" type="ORF">MYB_01245</name>
</gene>
<accession>W5USS0</accession>
<dbReference type="EMBL" id="CP007154">
    <property type="protein sequence ID" value="AHH45259.1"/>
    <property type="molecule type" value="Genomic_DNA"/>
</dbReference>
<dbReference type="Gene3D" id="2.30.30.110">
    <property type="match status" value="1"/>
</dbReference>
<dbReference type="NCBIfam" id="NF045891">
    <property type="entry name" value="ICE_Mbov_0400"/>
    <property type="match status" value="1"/>
</dbReference>